<dbReference type="CDD" id="cd00201">
    <property type="entry name" value="WW"/>
    <property type="match status" value="1"/>
</dbReference>
<dbReference type="PROSITE" id="PS50020">
    <property type="entry name" value="WW_DOMAIN_2"/>
    <property type="match status" value="1"/>
</dbReference>
<evidence type="ECO:0000259" key="1">
    <source>
        <dbReference type="PROSITE" id="PS50020"/>
    </source>
</evidence>
<sequence length="342" mass="38270">MVTSPHGACLPRYRSTDKVQWPKQFVASDCRLLQGGVLDMGEVPFGGGPCMICGANFSPLITPPSDAAELPIPHVMEPRHRQRLQHLRHVYTCYWQDFLTPDGRPYYYDHVSNTWSFAKPKQRIVEAETIEAEEPVCGAEEKELRERLQKVLRPFVGNTLVEATTDLEGIEERDTNVAVAARTHACNYCGRIFVDAWSREQHLNSMAGRKGHPPDPAAACRDPSVALATSGNAWAVGVPGQAVTAPRYLSAEKNIERAEKDGQVYWFNPTTRACAWTRKDLIQLNREFYKGVIYSQAARGQFGSEGQTSCWTKTLPTGEKLTAWTLVELYSKCQQRAGEPLD</sequence>
<dbReference type="InterPro" id="IPR001202">
    <property type="entry name" value="WW_dom"/>
</dbReference>
<feature type="domain" description="WW" evidence="1">
    <location>
        <begin position="95"/>
        <end position="122"/>
    </location>
</feature>
<dbReference type="EMBL" id="HBFQ01038018">
    <property type="protein sequence ID" value="CAD8852562.1"/>
    <property type="molecule type" value="Transcribed_RNA"/>
</dbReference>
<reference evidence="2" key="1">
    <citation type="submission" date="2021-01" db="EMBL/GenBank/DDBJ databases">
        <authorList>
            <person name="Corre E."/>
            <person name="Pelletier E."/>
            <person name="Niang G."/>
            <person name="Scheremetjew M."/>
            <person name="Finn R."/>
            <person name="Kale V."/>
            <person name="Holt S."/>
            <person name="Cochrane G."/>
            <person name="Meng A."/>
            <person name="Brown T."/>
            <person name="Cohen L."/>
        </authorList>
    </citation>
    <scope>NUCLEOTIDE SEQUENCE</scope>
</reference>
<organism evidence="2">
    <name type="scientific">Noctiluca scintillans</name>
    <name type="common">Sea sparkle</name>
    <name type="synonym">Red tide dinoflagellate</name>
    <dbReference type="NCBI Taxonomy" id="2966"/>
    <lineage>
        <taxon>Eukaryota</taxon>
        <taxon>Sar</taxon>
        <taxon>Alveolata</taxon>
        <taxon>Dinophyceae</taxon>
        <taxon>Noctilucales</taxon>
        <taxon>Noctilucaceae</taxon>
        <taxon>Noctiluca</taxon>
    </lineage>
</organism>
<protein>
    <recommendedName>
        <fullName evidence="1">WW domain-containing protein</fullName>
    </recommendedName>
</protein>
<dbReference type="AlphaFoldDB" id="A0A7S1AFF6"/>
<dbReference type="InterPro" id="IPR036020">
    <property type="entry name" value="WW_dom_sf"/>
</dbReference>
<proteinExistence type="predicted"/>
<accession>A0A7S1AFF6</accession>
<dbReference type="SUPFAM" id="SSF51045">
    <property type="entry name" value="WW domain"/>
    <property type="match status" value="1"/>
</dbReference>
<gene>
    <name evidence="2" type="ORF">NSCI0253_LOCUS26912</name>
</gene>
<name>A0A7S1AFF6_NOCSC</name>
<evidence type="ECO:0000313" key="2">
    <source>
        <dbReference type="EMBL" id="CAD8852562.1"/>
    </source>
</evidence>